<dbReference type="OrthoDB" id="1091466at2"/>
<proteinExistence type="predicted"/>
<dbReference type="PROSITE" id="PS51257">
    <property type="entry name" value="PROKAR_LIPOPROTEIN"/>
    <property type="match status" value="1"/>
</dbReference>
<sequence>MNKRRNTIYGTLLLACCFAAQSAWGQKVFRDITVSADKPHADHINLDRHATDKDIMVKFSFDEAANQLTVSMISNRMLFVFWDDVRYKPMTKGRTIRPELLPYFVTYDKKDKFRFSKLFKSSLPQPRKKYVFYRWLEYDKIQPVPQDYAMVNDYITQTFEIPKKGTEAVIQLRDVMLMDDVSKHPNKRKYEISFGVDLDIFYRVKIERNPCFGLDEDMQSAQAALDGIRKSYSNLKKKFGRNANVSEDGKAVFEELKETLLKQFPRRESKTECPELQAILDDYNTYTDSIARMDVKVTFDANAAKGMLGQGINERQLLSRARQIDTAVSRWLISNDQIERRDIILNIEDIIKSVNAAVTQQGVYTAEQRQALSVFREAERYFRNNCSR</sequence>
<name>A0A1H4EHY6_XYLRU</name>
<evidence type="ECO:0000256" key="1">
    <source>
        <dbReference type="SAM" id="SignalP"/>
    </source>
</evidence>
<dbReference type="Proteomes" id="UP000182257">
    <property type="component" value="Unassembled WGS sequence"/>
</dbReference>
<evidence type="ECO:0000313" key="2">
    <source>
        <dbReference type="EMBL" id="SEA83842.1"/>
    </source>
</evidence>
<dbReference type="AlphaFoldDB" id="A0A1H4EHY6"/>
<dbReference type="RefSeq" id="WP_074762019.1">
    <property type="nucleotide sequence ID" value="NZ_FNRF01000005.1"/>
</dbReference>
<keyword evidence="1" id="KW-0732">Signal</keyword>
<gene>
    <name evidence="2" type="ORF">SAMN05216462_2793</name>
</gene>
<dbReference type="EMBL" id="FNRF01000005">
    <property type="protein sequence ID" value="SEA83842.1"/>
    <property type="molecule type" value="Genomic_DNA"/>
</dbReference>
<feature type="chain" id="PRO_5010245532" evidence="1">
    <location>
        <begin position="26"/>
        <end position="388"/>
    </location>
</feature>
<evidence type="ECO:0000313" key="3">
    <source>
        <dbReference type="Proteomes" id="UP000182257"/>
    </source>
</evidence>
<accession>A0A1H4EHY6</accession>
<feature type="signal peptide" evidence="1">
    <location>
        <begin position="1"/>
        <end position="25"/>
    </location>
</feature>
<organism evidence="2 3">
    <name type="scientific">Xylanibacter ruminicola</name>
    <name type="common">Prevotella ruminicola</name>
    <dbReference type="NCBI Taxonomy" id="839"/>
    <lineage>
        <taxon>Bacteria</taxon>
        <taxon>Pseudomonadati</taxon>
        <taxon>Bacteroidota</taxon>
        <taxon>Bacteroidia</taxon>
        <taxon>Bacteroidales</taxon>
        <taxon>Prevotellaceae</taxon>
        <taxon>Xylanibacter</taxon>
    </lineage>
</organism>
<reference evidence="2 3" key="1">
    <citation type="submission" date="2016-10" db="EMBL/GenBank/DDBJ databases">
        <authorList>
            <person name="de Groot N.N."/>
        </authorList>
    </citation>
    <scope>NUCLEOTIDE SEQUENCE [LARGE SCALE GENOMIC DNA]</scope>
    <source>
        <strain evidence="2 3">D31d</strain>
    </source>
</reference>
<protein>
    <submittedName>
        <fullName evidence="2">Uncharacterized protein</fullName>
    </submittedName>
</protein>